<evidence type="ECO:0000259" key="5">
    <source>
        <dbReference type="Pfam" id="PF00296"/>
    </source>
</evidence>
<evidence type="ECO:0000256" key="1">
    <source>
        <dbReference type="ARBA" id="ARBA00010426"/>
    </source>
</evidence>
<protein>
    <submittedName>
        <fullName evidence="6">LLM class flavin-dependent oxidoreductase</fullName>
    </submittedName>
</protein>
<sequence>MARPDRMDFGIFIAPFHSNDDNPTLTLRHDLELIELADRLGFDEAWVGEHHSTGVERIADPFMVLSAAAVTTARIRLGTGVVSLPYHHPLMVADRTVLLDHLSRGRAMLGVGPGALISDADMMGIEPVTQRSRMNEALDAIIPLLRGETVSAKTDWFELREAQLAFLPLNPDGVPVAVASTTSPSGVTTAGRHGVGVLSLSAGFIGGKKDMKEQWSIAEKAAADAGTEISRDEWRMVLRVHLSKDRDQAIRDVEAARERERQVYFKPVLGLENDYTLADEIADDSSIIGTPEDCIAAIERMVEQTGGFGTFLIMTHDWADRPQTLASLELFARYVMPHFQGTLAPAQRSAATVTAKRPGYKPLAQAAITKAFSDAGRDLPDGTNIQSLR</sequence>
<feature type="domain" description="Luciferase-like" evidence="5">
    <location>
        <begin position="7"/>
        <end position="306"/>
    </location>
</feature>
<evidence type="ECO:0000313" key="7">
    <source>
        <dbReference type="Proteomes" id="UP000502996"/>
    </source>
</evidence>
<evidence type="ECO:0000313" key="6">
    <source>
        <dbReference type="EMBL" id="QIG42841.1"/>
    </source>
</evidence>
<evidence type="ECO:0000256" key="4">
    <source>
        <dbReference type="ARBA" id="ARBA00023033"/>
    </source>
</evidence>
<dbReference type="GO" id="GO:0005829">
    <property type="term" value="C:cytosol"/>
    <property type="evidence" value="ECO:0007669"/>
    <property type="project" value="TreeGrafter"/>
</dbReference>
<name>A0A6G6WBW9_9ACTN</name>
<evidence type="ECO:0000256" key="2">
    <source>
        <dbReference type="ARBA" id="ARBA00022630"/>
    </source>
</evidence>
<dbReference type="InterPro" id="IPR036661">
    <property type="entry name" value="Luciferase-like_sf"/>
</dbReference>
<comment type="similarity">
    <text evidence="1">Belongs to the bacterial luciferase oxidoreductase family.</text>
</comment>
<dbReference type="RefSeq" id="WP_165231157.1">
    <property type="nucleotide sequence ID" value="NZ_CP049257.1"/>
</dbReference>
<keyword evidence="2" id="KW-0285">Flavoprotein</keyword>
<reference evidence="6 7" key="1">
    <citation type="submission" date="2020-02" db="EMBL/GenBank/DDBJ databases">
        <title>Full genome sequence of Nocardioides sp. R-3366.</title>
        <authorList>
            <person name="Im W.-T."/>
        </authorList>
    </citation>
    <scope>NUCLEOTIDE SEQUENCE [LARGE SCALE GENOMIC DNA]</scope>
    <source>
        <strain evidence="6 7">R-3366</strain>
    </source>
</reference>
<dbReference type="Gene3D" id="3.20.20.30">
    <property type="entry name" value="Luciferase-like domain"/>
    <property type="match status" value="1"/>
</dbReference>
<keyword evidence="7" id="KW-1185">Reference proteome</keyword>
<dbReference type="Proteomes" id="UP000502996">
    <property type="component" value="Chromosome"/>
</dbReference>
<evidence type="ECO:0000256" key="3">
    <source>
        <dbReference type="ARBA" id="ARBA00023002"/>
    </source>
</evidence>
<gene>
    <name evidence="6" type="ORF">G5V58_08720</name>
</gene>
<dbReference type="KEGG" id="nano:G5V58_08720"/>
<dbReference type="PANTHER" id="PTHR30137">
    <property type="entry name" value="LUCIFERASE-LIKE MONOOXYGENASE"/>
    <property type="match status" value="1"/>
</dbReference>
<keyword evidence="3" id="KW-0560">Oxidoreductase</keyword>
<dbReference type="GO" id="GO:0016705">
    <property type="term" value="F:oxidoreductase activity, acting on paired donors, with incorporation or reduction of molecular oxygen"/>
    <property type="evidence" value="ECO:0007669"/>
    <property type="project" value="InterPro"/>
</dbReference>
<dbReference type="Pfam" id="PF00296">
    <property type="entry name" value="Bac_luciferase"/>
    <property type="match status" value="1"/>
</dbReference>
<dbReference type="InterPro" id="IPR050766">
    <property type="entry name" value="Bact_Lucif_Oxidored"/>
</dbReference>
<proteinExistence type="inferred from homology"/>
<dbReference type="AlphaFoldDB" id="A0A6G6WBW9"/>
<dbReference type="SUPFAM" id="SSF51679">
    <property type="entry name" value="Bacterial luciferase-like"/>
    <property type="match status" value="1"/>
</dbReference>
<dbReference type="EMBL" id="CP049257">
    <property type="protein sequence ID" value="QIG42841.1"/>
    <property type="molecule type" value="Genomic_DNA"/>
</dbReference>
<dbReference type="PANTHER" id="PTHR30137:SF16">
    <property type="entry name" value="BLL0895 PROTEIN"/>
    <property type="match status" value="1"/>
</dbReference>
<organism evidence="6 7">
    <name type="scientific">Nocardioides anomalus</name>
    <dbReference type="NCBI Taxonomy" id="2712223"/>
    <lineage>
        <taxon>Bacteria</taxon>
        <taxon>Bacillati</taxon>
        <taxon>Actinomycetota</taxon>
        <taxon>Actinomycetes</taxon>
        <taxon>Propionibacteriales</taxon>
        <taxon>Nocardioidaceae</taxon>
        <taxon>Nocardioides</taxon>
    </lineage>
</organism>
<accession>A0A6G6WBW9</accession>
<dbReference type="InterPro" id="IPR011251">
    <property type="entry name" value="Luciferase-like_dom"/>
</dbReference>
<keyword evidence="4" id="KW-0503">Monooxygenase</keyword>
<dbReference type="GO" id="GO:0004497">
    <property type="term" value="F:monooxygenase activity"/>
    <property type="evidence" value="ECO:0007669"/>
    <property type="project" value="UniProtKB-KW"/>
</dbReference>